<dbReference type="Proteomes" id="UP000193642">
    <property type="component" value="Unassembled WGS sequence"/>
</dbReference>
<evidence type="ECO:0000259" key="1">
    <source>
        <dbReference type="Pfam" id="PF13409"/>
    </source>
</evidence>
<evidence type="ECO:0000313" key="2">
    <source>
        <dbReference type="EMBL" id="ORY20143.1"/>
    </source>
</evidence>
<name>A0A1Y2AC49_9FUNG</name>
<gene>
    <name evidence="2" type="ORF">BCR33DRAFT_690898</name>
</gene>
<dbReference type="Pfam" id="PF13409">
    <property type="entry name" value="GST_N_2"/>
    <property type="match status" value="1"/>
</dbReference>
<dbReference type="Gene3D" id="3.40.30.10">
    <property type="entry name" value="Glutaredoxin"/>
    <property type="match status" value="1"/>
</dbReference>
<keyword evidence="3" id="KW-1185">Reference proteome</keyword>
<dbReference type="STRING" id="329046.A0A1Y2AC49"/>
<dbReference type="OrthoDB" id="4951845at2759"/>
<proteinExistence type="predicted"/>
<organism evidence="2 3">
    <name type="scientific">Rhizoclosmatium globosum</name>
    <dbReference type="NCBI Taxonomy" id="329046"/>
    <lineage>
        <taxon>Eukaryota</taxon>
        <taxon>Fungi</taxon>
        <taxon>Fungi incertae sedis</taxon>
        <taxon>Chytridiomycota</taxon>
        <taxon>Chytridiomycota incertae sedis</taxon>
        <taxon>Chytridiomycetes</taxon>
        <taxon>Chytridiales</taxon>
        <taxon>Chytriomycetaceae</taxon>
        <taxon>Rhizoclosmatium</taxon>
    </lineage>
</organism>
<evidence type="ECO:0000313" key="3">
    <source>
        <dbReference type="Proteomes" id="UP000193642"/>
    </source>
</evidence>
<reference evidence="2 3" key="1">
    <citation type="submission" date="2016-07" db="EMBL/GenBank/DDBJ databases">
        <title>Pervasive Adenine N6-methylation of Active Genes in Fungi.</title>
        <authorList>
            <consortium name="DOE Joint Genome Institute"/>
            <person name="Mondo S.J."/>
            <person name="Dannebaum R.O."/>
            <person name="Kuo R.C."/>
            <person name="Labutti K."/>
            <person name="Haridas S."/>
            <person name="Kuo A."/>
            <person name="Salamov A."/>
            <person name="Ahrendt S.R."/>
            <person name="Lipzen A."/>
            <person name="Sullivan W."/>
            <person name="Andreopoulos W.B."/>
            <person name="Clum A."/>
            <person name="Lindquist E."/>
            <person name="Daum C."/>
            <person name="Ramamoorthy G.K."/>
            <person name="Gryganskyi A."/>
            <person name="Culley D."/>
            <person name="Magnuson J.K."/>
            <person name="James T.Y."/>
            <person name="O'Malley M.A."/>
            <person name="Stajich J.E."/>
            <person name="Spatafora J.W."/>
            <person name="Visel A."/>
            <person name="Grigoriev I.V."/>
        </authorList>
    </citation>
    <scope>NUCLEOTIDE SEQUENCE [LARGE SCALE GENOMIC DNA]</scope>
    <source>
        <strain evidence="2 3">JEL800</strain>
    </source>
</reference>
<dbReference type="AlphaFoldDB" id="A0A1Y2AC49"/>
<dbReference type="InterPro" id="IPR036249">
    <property type="entry name" value="Thioredoxin-like_sf"/>
</dbReference>
<accession>A0A1Y2AC49</accession>
<protein>
    <recommendedName>
        <fullName evidence="1">GST N-terminal domain-containing protein</fullName>
    </recommendedName>
</protein>
<dbReference type="InterPro" id="IPR004045">
    <property type="entry name" value="Glutathione_S-Trfase_N"/>
</dbReference>
<comment type="caution">
    <text evidence="2">The sequence shown here is derived from an EMBL/GenBank/DDBJ whole genome shotgun (WGS) entry which is preliminary data.</text>
</comment>
<dbReference type="SUPFAM" id="SSF52833">
    <property type="entry name" value="Thioredoxin-like"/>
    <property type="match status" value="1"/>
</dbReference>
<feature type="domain" description="GST N-terminal" evidence="1">
    <location>
        <begin position="19"/>
        <end position="91"/>
    </location>
</feature>
<dbReference type="EMBL" id="MCGO01000254">
    <property type="protein sequence ID" value="ORY20143.1"/>
    <property type="molecule type" value="Genomic_DNA"/>
</dbReference>
<sequence length="173" mass="19137">MASLVEFFDILSVKGPVSWSPNTARIRLTLNYKRIPHKTTFLSFADIADNHKALNITPNTVGMPFTCPAILHHPSKSAIQDSFPIAKYLDDTFTGPEHPTIFPTGSHALITLTQNVLSTRVLPVILKLVVAKVPGILDVRVESTLYVLGRYGLVCQWRSTVKTRKRSEGVEGV</sequence>